<keyword evidence="1" id="KW-1133">Transmembrane helix</keyword>
<feature type="transmembrane region" description="Helical" evidence="1">
    <location>
        <begin position="12"/>
        <end position="30"/>
    </location>
</feature>
<evidence type="ECO:0000313" key="2">
    <source>
        <dbReference type="EMBL" id="WAM33495.1"/>
    </source>
</evidence>
<dbReference type="Proteomes" id="UP001164909">
    <property type="component" value="Chromosome"/>
</dbReference>
<feature type="transmembrane region" description="Helical" evidence="1">
    <location>
        <begin position="36"/>
        <end position="53"/>
    </location>
</feature>
<gene>
    <name evidence="2" type="ORF">OTK00_002000</name>
</gene>
<dbReference type="EMBL" id="CP113865">
    <property type="protein sequence ID" value="WAM33495.1"/>
    <property type="molecule type" value="Genomic_DNA"/>
</dbReference>
<keyword evidence="1" id="KW-0812">Transmembrane</keyword>
<organism evidence="2 3">
    <name type="scientific">Caldicellulosiruptor morganii</name>
    <dbReference type="NCBI Taxonomy" id="1387555"/>
    <lineage>
        <taxon>Bacteria</taxon>
        <taxon>Bacillati</taxon>
        <taxon>Bacillota</taxon>
        <taxon>Bacillota incertae sedis</taxon>
        <taxon>Caldicellulosiruptorales</taxon>
        <taxon>Caldicellulosiruptoraceae</taxon>
        <taxon>Caldicellulosiruptor</taxon>
    </lineage>
</organism>
<keyword evidence="1" id="KW-0472">Membrane</keyword>
<proteinExistence type="predicted"/>
<reference evidence="2" key="1">
    <citation type="submission" date="2022-12" db="EMBL/GenBank/DDBJ databases">
        <authorList>
            <person name="Bing R.G."/>
            <person name="Willard D.J."/>
            <person name="Manesh M.J.H."/>
            <person name="Laemthong T."/>
            <person name="Crosby J.R."/>
            <person name="Kelly R.M."/>
        </authorList>
    </citation>
    <scope>NUCLEOTIDE SEQUENCE</scope>
    <source>
        <strain evidence="2">DSM 8990</strain>
    </source>
</reference>
<keyword evidence="3" id="KW-1185">Reference proteome</keyword>
<evidence type="ECO:0000313" key="3">
    <source>
        <dbReference type="Proteomes" id="UP001164909"/>
    </source>
</evidence>
<evidence type="ECO:0000256" key="1">
    <source>
        <dbReference type="SAM" id="Phobius"/>
    </source>
</evidence>
<dbReference type="RefSeq" id="WP_157841008.1">
    <property type="nucleotide sequence ID" value="NZ_CP113865.1"/>
</dbReference>
<protein>
    <submittedName>
        <fullName evidence="2">Uncharacterized protein</fullName>
    </submittedName>
</protein>
<sequence>MSKHLLQNKNKKQIGLVLLLLGTGILISIIIPPWLLAFVVALGLIGCGIYIFFKDGR</sequence>
<name>A0ABY7BP12_9FIRM</name>
<accession>A0ABY7BP12</accession>